<protein>
    <submittedName>
        <fullName evidence="1">Uncharacterized protein</fullName>
    </submittedName>
</protein>
<proteinExistence type="predicted"/>
<dbReference type="EMBL" id="CP138327">
    <property type="protein sequence ID" value="WXU00290.1"/>
    <property type="molecule type" value="Genomic_DNA"/>
</dbReference>
<gene>
    <name evidence="1" type="ORF">Ctma_1003</name>
</gene>
<organism evidence="1">
    <name type="scientific">Catillopecten margaritatus gill symbiont</name>
    <dbReference type="NCBI Taxonomy" id="3083288"/>
    <lineage>
        <taxon>Bacteria</taxon>
        <taxon>Pseudomonadati</taxon>
        <taxon>Pseudomonadota</taxon>
        <taxon>Gammaproteobacteria</taxon>
        <taxon>sulfur-oxidizing symbionts</taxon>
    </lineage>
</organism>
<evidence type="ECO:0000313" key="1">
    <source>
        <dbReference type="EMBL" id="WXU00290.1"/>
    </source>
</evidence>
<sequence length="49" mass="5742">MIKNQSLPVITEIPSEEQEVFDKLIKSCRSKYIRTSQEIVDKIFRVLTS</sequence>
<accession>A0AAU6PH13</accession>
<name>A0AAU6PH13_9GAMM</name>
<dbReference type="AlphaFoldDB" id="A0AAU6PH13"/>
<reference evidence="1" key="1">
    <citation type="submission" date="2023-10" db="EMBL/GenBank/DDBJ databases">
        <title>The first scallop-associated chemosynthetic bacterial symbiont.</title>
        <authorList>
            <person name="Lin Y.-T."/>
            <person name="Sun J."/>
            <person name="Ip J.C.-H."/>
            <person name="He X."/>
            <person name="Gao Z.-M."/>
            <person name="Perez M."/>
            <person name="Xu T."/>
            <person name="Qian P.-Y."/>
            <person name="Qiu J.-W."/>
        </authorList>
    </citation>
    <scope>NUCLEOTIDE SEQUENCE</scope>
    <source>
        <strain evidence="1">Gill1</strain>
    </source>
</reference>